<dbReference type="KEGG" id="geh:HYN69_06220"/>
<sequence length="73" mass="7574">MAEFDANSAPKSDADFGVLPNGLGEAQTASFPAHNAWRGTVQKAVVVKPQSNAFSDALGGKFGRYAYAVTGGR</sequence>
<evidence type="ECO:0000313" key="2">
    <source>
        <dbReference type="Proteomes" id="UP000244496"/>
    </source>
</evidence>
<dbReference type="Proteomes" id="UP000244496">
    <property type="component" value="Chromosome"/>
</dbReference>
<dbReference type="AlphaFoldDB" id="A0A2S0UK25"/>
<organism evidence="1 2">
    <name type="scientific">Paragemmobacter aquarius</name>
    <dbReference type="NCBI Taxonomy" id="2169400"/>
    <lineage>
        <taxon>Bacteria</taxon>
        <taxon>Pseudomonadati</taxon>
        <taxon>Pseudomonadota</taxon>
        <taxon>Alphaproteobacteria</taxon>
        <taxon>Rhodobacterales</taxon>
        <taxon>Paracoccaceae</taxon>
        <taxon>Paragemmobacter</taxon>
    </lineage>
</organism>
<accession>A0A2S0UK25</accession>
<proteinExistence type="predicted"/>
<reference evidence="1 2" key="1">
    <citation type="submission" date="2018-04" db="EMBL/GenBank/DDBJ databases">
        <title>Genome sequencing of Gemmobacter.</title>
        <authorList>
            <person name="Yi H."/>
            <person name="Baek M.-G."/>
        </authorList>
    </citation>
    <scope>NUCLEOTIDE SEQUENCE [LARGE SCALE GENOMIC DNA]</scope>
    <source>
        <strain evidence="1 2">HYN0069</strain>
    </source>
</reference>
<keyword evidence="2" id="KW-1185">Reference proteome</keyword>
<protein>
    <submittedName>
        <fullName evidence="1">Uncharacterized protein</fullName>
    </submittedName>
</protein>
<name>A0A2S0UK25_9RHOB</name>
<evidence type="ECO:0000313" key="1">
    <source>
        <dbReference type="EMBL" id="AWB48167.1"/>
    </source>
</evidence>
<dbReference type="EMBL" id="CP028918">
    <property type="protein sequence ID" value="AWB48167.1"/>
    <property type="molecule type" value="Genomic_DNA"/>
</dbReference>
<gene>
    <name evidence="1" type="ORF">HYN69_06220</name>
</gene>